<proteinExistence type="predicted"/>
<evidence type="ECO:0000256" key="1">
    <source>
        <dbReference type="SAM" id="SignalP"/>
    </source>
</evidence>
<sequence length="98" mass="11055">MLFSVAILVIQTTFFTVSSAFSDPALSRYNATNVPHHATSIRSHPRYGSKHHKRTEESVVIMRAPPSNIYSSHSVNARYRFTHQLRTNVQPEEGGSEN</sequence>
<dbReference type="Proteomes" id="UP001648503">
    <property type="component" value="Unassembled WGS sequence"/>
</dbReference>
<accession>A0ABQ8FDG2</accession>
<feature type="signal peptide" evidence="1">
    <location>
        <begin position="1"/>
        <end position="20"/>
    </location>
</feature>
<organism evidence="2 3">
    <name type="scientific">Batrachochytrium salamandrivorans</name>
    <dbReference type="NCBI Taxonomy" id="1357716"/>
    <lineage>
        <taxon>Eukaryota</taxon>
        <taxon>Fungi</taxon>
        <taxon>Fungi incertae sedis</taxon>
        <taxon>Chytridiomycota</taxon>
        <taxon>Chytridiomycota incertae sedis</taxon>
        <taxon>Chytridiomycetes</taxon>
        <taxon>Rhizophydiales</taxon>
        <taxon>Rhizophydiales incertae sedis</taxon>
        <taxon>Batrachochytrium</taxon>
    </lineage>
</organism>
<keyword evidence="3" id="KW-1185">Reference proteome</keyword>
<evidence type="ECO:0008006" key="4">
    <source>
        <dbReference type="Google" id="ProtNLM"/>
    </source>
</evidence>
<gene>
    <name evidence="2" type="ORF">BASA50_006278</name>
</gene>
<reference evidence="2 3" key="1">
    <citation type="submission" date="2021-02" db="EMBL/GenBank/DDBJ databases">
        <title>Variation within the Batrachochytrium salamandrivorans European outbreak.</title>
        <authorList>
            <person name="Kelly M."/>
            <person name="Pasmans F."/>
            <person name="Shea T.P."/>
            <person name="Munoz J.F."/>
            <person name="Carranza S."/>
            <person name="Cuomo C.A."/>
            <person name="Martel A."/>
        </authorList>
    </citation>
    <scope>NUCLEOTIDE SEQUENCE [LARGE SCALE GENOMIC DNA]</scope>
    <source>
        <strain evidence="2 3">AMFP18/2</strain>
    </source>
</reference>
<evidence type="ECO:0000313" key="2">
    <source>
        <dbReference type="EMBL" id="KAH6594804.1"/>
    </source>
</evidence>
<name>A0ABQ8FDG2_9FUNG</name>
<comment type="caution">
    <text evidence="2">The sequence shown here is derived from an EMBL/GenBank/DDBJ whole genome shotgun (WGS) entry which is preliminary data.</text>
</comment>
<keyword evidence="1" id="KW-0732">Signal</keyword>
<evidence type="ECO:0000313" key="3">
    <source>
        <dbReference type="Proteomes" id="UP001648503"/>
    </source>
</evidence>
<protein>
    <recommendedName>
        <fullName evidence="4">Secreted protein</fullName>
    </recommendedName>
</protein>
<dbReference type="EMBL" id="JAFCIX010000328">
    <property type="protein sequence ID" value="KAH6594804.1"/>
    <property type="molecule type" value="Genomic_DNA"/>
</dbReference>
<feature type="chain" id="PRO_5047244971" description="Secreted protein" evidence="1">
    <location>
        <begin position="21"/>
        <end position="98"/>
    </location>
</feature>